<evidence type="ECO:0000259" key="1">
    <source>
        <dbReference type="Pfam" id="PF00931"/>
    </source>
</evidence>
<dbReference type="InterPro" id="IPR044974">
    <property type="entry name" value="Disease_R_plants"/>
</dbReference>
<reference evidence="2" key="3">
    <citation type="submission" date="2022-06" db="UniProtKB">
        <authorList>
            <consortium name="EnsemblPlants"/>
        </authorList>
    </citation>
    <scope>IDENTIFICATION</scope>
</reference>
<reference evidence="2" key="2">
    <citation type="submission" date="2018-03" db="EMBL/GenBank/DDBJ databases">
        <title>The Triticum urartu genome reveals the dynamic nature of wheat genome evolution.</title>
        <authorList>
            <person name="Ling H."/>
            <person name="Ma B."/>
            <person name="Shi X."/>
            <person name="Liu H."/>
            <person name="Dong L."/>
            <person name="Sun H."/>
            <person name="Cao Y."/>
            <person name="Gao Q."/>
            <person name="Zheng S."/>
            <person name="Li Y."/>
            <person name="Yu Y."/>
            <person name="Du H."/>
            <person name="Qi M."/>
            <person name="Li Y."/>
            <person name="Yu H."/>
            <person name="Cui Y."/>
            <person name="Wang N."/>
            <person name="Chen C."/>
            <person name="Wu H."/>
            <person name="Zhao Y."/>
            <person name="Zhang J."/>
            <person name="Li Y."/>
            <person name="Zhou W."/>
            <person name="Zhang B."/>
            <person name="Hu W."/>
            <person name="Eijk M."/>
            <person name="Tang J."/>
            <person name="Witsenboer H."/>
            <person name="Zhao S."/>
            <person name="Li Z."/>
            <person name="Zhang A."/>
            <person name="Wang D."/>
            <person name="Liang C."/>
        </authorList>
    </citation>
    <scope>NUCLEOTIDE SEQUENCE [LARGE SCALE GENOMIC DNA]</scope>
    <source>
        <strain evidence="2">cv. G1812</strain>
    </source>
</reference>
<dbReference type="AlphaFoldDB" id="A0A8R7V929"/>
<dbReference type="InterPro" id="IPR002182">
    <property type="entry name" value="NB-ARC"/>
</dbReference>
<organism evidence="2 3">
    <name type="scientific">Triticum urartu</name>
    <name type="common">Red wild einkorn</name>
    <name type="synonym">Crithodium urartu</name>
    <dbReference type="NCBI Taxonomy" id="4572"/>
    <lineage>
        <taxon>Eukaryota</taxon>
        <taxon>Viridiplantae</taxon>
        <taxon>Streptophyta</taxon>
        <taxon>Embryophyta</taxon>
        <taxon>Tracheophyta</taxon>
        <taxon>Spermatophyta</taxon>
        <taxon>Magnoliopsida</taxon>
        <taxon>Liliopsida</taxon>
        <taxon>Poales</taxon>
        <taxon>Poaceae</taxon>
        <taxon>BOP clade</taxon>
        <taxon>Pooideae</taxon>
        <taxon>Triticodae</taxon>
        <taxon>Triticeae</taxon>
        <taxon>Triticinae</taxon>
        <taxon>Triticum</taxon>
    </lineage>
</organism>
<proteinExistence type="predicted"/>
<evidence type="ECO:0000313" key="2">
    <source>
        <dbReference type="EnsemblPlants" id="TuG1812G0700006019.01.T01"/>
    </source>
</evidence>
<dbReference type="InterPro" id="IPR027417">
    <property type="entry name" value="P-loop_NTPase"/>
</dbReference>
<dbReference type="GO" id="GO:0098542">
    <property type="term" value="P:defense response to other organism"/>
    <property type="evidence" value="ECO:0007669"/>
    <property type="project" value="TreeGrafter"/>
</dbReference>
<dbReference type="Proteomes" id="UP000015106">
    <property type="component" value="Chromosome 7"/>
</dbReference>
<dbReference type="Gene3D" id="3.40.50.300">
    <property type="entry name" value="P-loop containing nucleotide triphosphate hydrolases"/>
    <property type="match status" value="1"/>
</dbReference>
<dbReference type="PRINTS" id="PR00364">
    <property type="entry name" value="DISEASERSIST"/>
</dbReference>
<protein>
    <recommendedName>
        <fullName evidence="1">NB-ARC domain-containing protein</fullName>
    </recommendedName>
</protein>
<evidence type="ECO:0000313" key="3">
    <source>
        <dbReference type="Proteomes" id="UP000015106"/>
    </source>
</evidence>
<dbReference type="Pfam" id="PF00931">
    <property type="entry name" value="NB-ARC"/>
    <property type="match status" value="1"/>
</dbReference>
<dbReference type="EnsemblPlants" id="TuG1812G0700006019.01.T01">
    <property type="protein sequence ID" value="TuG1812G0700006019.01.T01"/>
    <property type="gene ID" value="TuG1812G0700006019.01"/>
</dbReference>
<name>A0A8R7V929_TRIUA</name>
<sequence length="293" mass="34370">MDKSKVFDGLKFQHYLEFTVSDDLDLLMEMAAELCIYSNPQDQQHKMKDKFHEMDRSKIIETWCTFLAAYDELYLIVIMGLKSKDNWDLIKKNLLFEPTKCCVVVLTEDEILSRHCVDYEYRTHMLEDIQQDYQQNCGQGGKRREEENWKLVRREDDMNRIGNCLARHGVISVWGIAGVGKSALVRNWYFEKLHNGTYRMYGWVDVHHPLILQDFCRRLLLDFYSDDLQAKETALVGMMEGQDPIQGCCKILSDKKCVVVIDGLQSTHDWDLIKPLFMSQHSESHIILITNEE</sequence>
<feature type="domain" description="NB-ARC" evidence="1">
    <location>
        <begin position="155"/>
        <end position="291"/>
    </location>
</feature>
<reference evidence="3" key="1">
    <citation type="journal article" date="2013" name="Nature">
        <title>Draft genome of the wheat A-genome progenitor Triticum urartu.</title>
        <authorList>
            <person name="Ling H.Q."/>
            <person name="Zhao S."/>
            <person name="Liu D."/>
            <person name="Wang J."/>
            <person name="Sun H."/>
            <person name="Zhang C."/>
            <person name="Fan H."/>
            <person name="Li D."/>
            <person name="Dong L."/>
            <person name="Tao Y."/>
            <person name="Gao C."/>
            <person name="Wu H."/>
            <person name="Li Y."/>
            <person name="Cui Y."/>
            <person name="Guo X."/>
            <person name="Zheng S."/>
            <person name="Wang B."/>
            <person name="Yu K."/>
            <person name="Liang Q."/>
            <person name="Yang W."/>
            <person name="Lou X."/>
            <person name="Chen J."/>
            <person name="Feng M."/>
            <person name="Jian J."/>
            <person name="Zhang X."/>
            <person name="Luo G."/>
            <person name="Jiang Y."/>
            <person name="Liu J."/>
            <person name="Wang Z."/>
            <person name="Sha Y."/>
            <person name="Zhang B."/>
            <person name="Wu H."/>
            <person name="Tang D."/>
            <person name="Shen Q."/>
            <person name="Xue P."/>
            <person name="Zou S."/>
            <person name="Wang X."/>
            <person name="Liu X."/>
            <person name="Wang F."/>
            <person name="Yang Y."/>
            <person name="An X."/>
            <person name="Dong Z."/>
            <person name="Zhang K."/>
            <person name="Zhang X."/>
            <person name="Luo M.C."/>
            <person name="Dvorak J."/>
            <person name="Tong Y."/>
            <person name="Wang J."/>
            <person name="Yang H."/>
            <person name="Li Z."/>
            <person name="Wang D."/>
            <person name="Zhang A."/>
            <person name="Wang J."/>
        </authorList>
    </citation>
    <scope>NUCLEOTIDE SEQUENCE</scope>
    <source>
        <strain evidence="3">cv. G1812</strain>
    </source>
</reference>
<dbReference type="PANTHER" id="PTHR23155">
    <property type="entry name" value="DISEASE RESISTANCE PROTEIN RP"/>
    <property type="match status" value="1"/>
</dbReference>
<keyword evidence="3" id="KW-1185">Reference proteome</keyword>
<dbReference type="GO" id="GO:0043531">
    <property type="term" value="F:ADP binding"/>
    <property type="evidence" value="ECO:0007669"/>
    <property type="project" value="InterPro"/>
</dbReference>
<dbReference type="PANTHER" id="PTHR23155:SF1135">
    <property type="entry name" value="OS08G0246300 PROTEIN"/>
    <property type="match status" value="1"/>
</dbReference>
<dbReference type="Gramene" id="TuG1812G0700006019.01.T01">
    <property type="protein sequence ID" value="TuG1812G0700006019.01.T01"/>
    <property type="gene ID" value="TuG1812G0700006019.01"/>
</dbReference>
<accession>A0A8R7V929</accession>
<dbReference type="SUPFAM" id="SSF52540">
    <property type="entry name" value="P-loop containing nucleoside triphosphate hydrolases"/>
    <property type="match status" value="1"/>
</dbReference>